<dbReference type="Proteomes" id="UP000199286">
    <property type="component" value="Unassembled WGS sequence"/>
</dbReference>
<keyword evidence="2" id="KW-0808">Transferase</keyword>
<evidence type="ECO:0000313" key="2">
    <source>
        <dbReference type="EMBL" id="SDY30897.1"/>
    </source>
</evidence>
<feature type="region of interest" description="Disordered" evidence="1">
    <location>
        <begin position="1"/>
        <end position="30"/>
    </location>
</feature>
<proteinExistence type="predicted"/>
<sequence>MKAGSEVCAMRQDSDTRRAASDDAPGPHPVTVHGHFGEWLQGRLGPDGPVALVTLACTALAVRTVDGPGEAPVFSHAVLRSFAERLKVAPDWPGIERDMPLGAGAGASTATLVALARSAVFRGDADTLAAACVAAEGASDPLMHAHPDRLLWASRQGRVLRRLPPPPSVEIVGGFWGPPLPTRAEDESFADVADLVVRWTSACETADPVAAARVARDSAERCVDLRGPADDPMPALAQACGAAGYLRAHTGSARGLVFAPGRVPRHAEAALAEAGLTGVLRFATGGV</sequence>
<dbReference type="STRING" id="321339.SAMN05444340_105255"/>
<evidence type="ECO:0000256" key="1">
    <source>
        <dbReference type="SAM" id="MobiDB-lite"/>
    </source>
</evidence>
<gene>
    <name evidence="2" type="ORF">SAMN05444340_105255</name>
</gene>
<dbReference type="AlphaFoldDB" id="A0A1H3ITL4"/>
<name>A0A1H3ITL4_9RHOB</name>
<accession>A0A1H3ITL4</accession>
<dbReference type="EMBL" id="FNPF01000005">
    <property type="protein sequence ID" value="SDY30897.1"/>
    <property type="molecule type" value="Genomic_DNA"/>
</dbReference>
<reference evidence="2 3" key="1">
    <citation type="submission" date="2016-10" db="EMBL/GenBank/DDBJ databases">
        <authorList>
            <person name="de Groot N.N."/>
        </authorList>
    </citation>
    <scope>NUCLEOTIDE SEQUENCE [LARGE SCALE GENOMIC DNA]</scope>
    <source>
        <strain evidence="2 3">DSM 26880</strain>
    </source>
</reference>
<evidence type="ECO:0000313" key="3">
    <source>
        <dbReference type="Proteomes" id="UP000199286"/>
    </source>
</evidence>
<keyword evidence="2" id="KW-0418">Kinase</keyword>
<feature type="compositionally biased region" description="Basic and acidic residues" evidence="1">
    <location>
        <begin position="12"/>
        <end position="21"/>
    </location>
</feature>
<dbReference type="GO" id="GO:0016301">
    <property type="term" value="F:kinase activity"/>
    <property type="evidence" value="ECO:0007669"/>
    <property type="project" value="UniProtKB-KW"/>
</dbReference>
<protein>
    <submittedName>
        <fullName evidence="2">Threonine kinase</fullName>
    </submittedName>
</protein>
<organism evidence="2 3">
    <name type="scientific">Citreimonas salinaria</name>
    <dbReference type="NCBI Taxonomy" id="321339"/>
    <lineage>
        <taxon>Bacteria</taxon>
        <taxon>Pseudomonadati</taxon>
        <taxon>Pseudomonadota</taxon>
        <taxon>Alphaproteobacteria</taxon>
        <taxon>Rhodobacterales</taxon>
        <taxon>Roseobacteraceae</taxon>
        <taxon>Citreimonas</taxon>
    </lineage>
</organism>
<keyword evidence="3" id="KW-1185">Reference proteome</keyword>